<dbReference type="EMBL" id="JBANAX010000046">
    <property type="protein sequence ID" value="KAL1224867.1"/>
    <property type="molecule type" value="Genomic_DNA"/>
</dbReference>
<name>A0ABD1C5W8_CARAN</name>
<dbReference type="InterPro" id="IPR001584">
    <property type="entry name" value="Integrase_cat-core"/>
</dbReference>
<evidence type="ECO:0000259" key="2">
    <source>
        <dbReference type="PROSITE" id="PS50994"/>
    </source>
</evidence>
<dbReference type="Proteomes" id="UP001558713">
    <property type="component" value="Unassembled WGS sequence"/>
</dbReference>
<organism evidence="3 4">
    <name type="scientific">Cardamine amara subsp. amara</name>
    <dbReference type="NCBI Taxonomy" id="228776"/>
    <lineage>
        <taxon>Eukaryota</taxon>
        <taxon>Viridiplantae</taxon>
        <taxon>Streptophyta</taxon>
        <taxon>Embryophyta</taxon>
        <taxon>Tracheophyta</taxon>
        <taxon>Spermatophyta</taxon>
        <taxon>Magnoliopsida</taxon>
        <taxon>eudicotyledons</taxon>
        <taxon>Gunneridae</taxon>
        <taxon>Pentapetalae</taxon>
        <taxon>rosids</taxon>
        <taxon>malvids</taxon>
        <taxon>Brassicales</taxon>
        <taxon>Brassicaceae</taxon>
        <taxon>Cardamineae</taxon>
        <taxon>Cardamine</taxon>
    </lineage>
</organism>
<proteinExistence type="predicted"/>
<protein>
    <submittedName>
        <fullName evidence="3">Retrovirus-related Pol polyprotein from transposon RE1</fullName>
    </submittedName>
</protein>
<feature type="domain" description="Integrase catalytic" evidence="2">
    <location>
        <begin position="1"/>
        <end position="73"/>
    </location>
</feature>
<dbReference type="InterPro" id="IPR012337">
    <property type="entry name" value="RNaseH-like_sf"/>
</dbReference>
<dbReference type="InterPro" id="IPR036397">
    <property type="entry name" value="RNaseH_sf"/>
</dbReference>
<evidence type="ECO:0000256" key="1">
    <source>
        <dbReference type="SAM" id="MobiDB-lite"/>
    </source>
</evidence>
<dbReference type="InterPro" id="IPR039537">
    <property type="entry name" value="Retrotran_Ty1/copia-like"/>
</dbReference>
<dbReference type="AlphaFoldDB" id="A0ABD1C5W8"/>
<feature type="region of interest" description="Disordered" evidence="1">
    <location>
        <begin position="169"/>
        <end position="202"/>
    </location>
</feature>
<reference evidence="3 4" key="1">
    <citation type="submission" date="2024-04" db="EMBL/GenBank/DDBJ databases">
        <title>Genome assembly C_amara_ONT_v2.</title>
        <authorList>
            <person name="Yant L."/>
            <person name="Moore C."/>
            <person name="Slenker M."/>
        </authorList>
    </citation>
    <scope>NUCLEOTIDE SEQUENCE [LARGE SCALE GENOMIC DNA]</scope>
    <source>
        <tissue evidence="3">Leaf</tissue>
    </source>
</reference>
<accession>A0ABD1C5W8</accession>
<gene>
    <name evidence="3" type="ORF">V5N11_015645</name>
</gene>
<feature type="compositionally biased region" description="Polar residues" evidence="1">
    <location>
        <begin position="184"/>
        <end position="193"/>
    </location>
</feature>
<dbReference type="InterPro" id="IPR057670">
    <property type="entry name" value="SH3_retrovirus"/>
</dbReference>
<dbReference type="Pfam" id="PF25597">
    <property type="entry name" value="SH3_retrovirus"/>
    <property type="match status" value="1"/>
</dbReference>
<dbReference type="Gene3D" id="3.30.420.10">
    <property type="entry name" value="Ribonuclease H-like superfamily/Ribonuclease H"/>
    <property type="match status" value="1"/>
</dbReference>
<dbReference type="PANTHER" id="PTHR42648:SF28">
    <property type="entry name" value="TRANSPOSON-ENCODED PROTEIN WITH RIBONUCLEASE H-LIKE AND RETROVIRUS ZINC FINGER-LIKE DOMAINS"/>
    <property type="match status" value="1"/>
</dbReference>
<dbReference type="PROSITE" id="PS50994">
    <property type="entry name" value="INTEGRASE"/>
    <property type="match status" value="1"/>
</dbReference>
<comment type="caution">
    <text evidence="3">The sequence shown here is derived from an EMBL/GenBank/DDBJ whole genome shotgun (WGS) entry which is preliminary data.</text>
</comment>
<dbReference type="PANTHER" id="PTHR42648">
    <property type="entry name" value="TRANSPOSASE, PUTATIVE-RELATED"/>
    <property type="match status" value="1"/>
</dbReference>
<dbReference type="SUPFAM" id="SSF53098">
    <property type="entry name" value="Ribonuclease H-like"/>
    <property type="match status" value="1"/>
</dbReference>
<evidence type="ECO:0000313" key="3">
    <source>
        <dbReference type="EMBL" id="KAL1224867.1"/>
    </source>
</evidence>
<sequence length="202" mass="23313">MHQTSCPYTPQQNGVAERKNRHLMEVARSMMFNTNVPRRFWSDDVTTACYLINRIPTTILNDSSPFEVLNQTIPSIDHLRVFGCVCFVLRPGALRDKLEAKSTKCMFLGYSTTQKGYKCYDFSRNRMIVSRDVKFIEHQGYHDKKNWGSLKDLVRSPSDRVASLQHLLSHIGNPPPRREEQSENVETYQQGVETTEDQPNPC</sequence>
<evidence type="ECO:0000313" key="4">
    <source>
        <dbReference type="Proteomes" id="UP001558713"/>
    </source>
</evidence>
<keyword evidence="4" id="KW-1185">Reference proteome</keyword>